<feature type="transmembrane region" description="Helical" evidence="1">
    <location>
        <begin position="68"/>
        <end position="87"/>
    </location>
</feature>
<keyword evidence="1" id="KW-0472">Membrane</keyword>
<dbReference type="RefSeq" id="WP_190020113.1">
    <property type="nucleotide sequence ID" value="NZ_BMUT01000001.1"/>
</dbReference>
<keyword evidence="1" id="KW-1133">Transmembrane helix</keyword>
<evidence type="ECO:0000256" key="1">
    <source>
        <dbReference type="SAM" id="Phobius"/>
    </source>
</evidence>
<dbReference type="Proteomes" id="UP000659223">
    <property type="component" value="Unassembled WGS sequence"/>
</dbReference>
<protein>
    <submittedName>
        <fullName evidence="2">Uncharacterized protein</fullName>
    </submittedName>
</protein>
<organism evidence="2 3">
    <name type="scientific">Streptomyces hiroshimensis</name>
    <dbReference type="NCBI Taxonomy" id="66424"/>
    <lineage>
        <taxon>Bacteria</taxon>
        <taxon>Bacillati</taxon>
        <taxon>Actinomycetota</taxon>
        <taxon>Actinomycetes</taxon>
        <taxon>Kitasatosporales</taxon>
        <taxon>Streptomycetaceae</taxon>
        <taxon>Streptomyces</taxon>
    </lineage>
</organism>
<feature type="transmembrane region" description="Helical" evidence="1">
    <location>
        <begin position="117"/>
        <end position="139"/>
    </location>
</feature>
<keyword evidence="3" id="KW-1185">Reference proteome</keyword>
<feature type="transmembrane region" description="Helical" evidence="1">
    <location>
        <begin position="30"/>
        <end position="48"/>
    </location>
</feature>
<evidence type="ECO:0000313" key="2">
    <source>
        <dbReference type="EMBL" id="GGX65375.1"/>
    </source>
</evidence>
<sequence length="201" mass="20650">MSAGTDRRWAELARELEFGQLPELRRQAEGWRTGLTGLTALFAVLVVLKGRDNLADLPVAARDAATGMLAAAFVLLAAGALLAVRAASGRPGDTIVLGGQALRDWTRREAVRVARSLVAASVCCVTGVLLVAGAVGVAWSATDAPPEHLVRVSTGAATACGELAESGARGTRIWTGAGDERTLRFVPAGPGTTVKPVAACP</sequence>
<comment type="caution">
    <text evidence="2">The sequence shown here is derived from an EMBL/GenBank/DDBJ whole genome shotgun (WGS) entry which is preliminary data.</text>
</comment>
<evidence type="ECO:0000313" key="3">
    <source>
        <dbReference type="Proteomes" id="UP000659223"/>
    </source>
</evidence>
<reference evidence="3" key="1">
    <citation type="journal article" date="2019" name="Int. J. Syst. Evol. Microbiol.">
        <title>The Global Catalogue of Microorganisms (GCM) 10K type strain sequencing project: providing services to taxonomists for standard genome sequencing and annotation.</title>
        <authorList>
            <consortium name="The Broad Institute Genomics Platform"/>
            <consortium name="The Broad Institute Genome Sequencing Center for Infectious Disease"/>
            <person name="Wu L."/>
            <person name="Ma J."/>
        </authorList>
    </citation>
    <scope>NUCLEOTIDE SEQUENCE [LARGE SCALE GENOMIC DNA]</scope>
    <source>
        <strain evidence="3">JCM 4586</strain>
    </source>
</reference>
<proteinExistence type="predicted"/>
<gene>
    <name evidence="2" type="ORF">GCM10010324_07980</name>
</gene>
<accession>A0ABQ2Y625</accession>
<name>A0ABQ2Y625_9ACTN</name>
<keyword evidence="1" id="KW-0812">Transmembrane</keyword>
<dbReference type="EMBL" id="BMUT01000001">
    <property type="protein sequence ID" value="GGX65375.1"/>
    <property type="molecule type" value="Genomic_DNA"/>
</dbReference>